<dbReference type="AlphaFoldDB" id="A0A2B4SLT7"/>
<protein>
    <submittedName>
        <fullName evidence="2">Uncharacterized protein</fullName>
    </submittedName>
</protein>
<keyword evidence="1" id="KW-1133">Transmembrane helix</keyword>
<evidence type="ECO:0000313" key="3">
    <source>
        <dbReference type="Proteomes" id="UP000225706"/>
    </source>
</evidence>
<comment type="caution">
    <text evidence="2">The sequence shown here is derived from an EMBL/GenBank/DDBJ whole genome shotgun (WGS) entry which is preliminary data.</text>
</comment>
<keyword evidence="1" id="KW-0472">Membrane</keyword>
<dbReference type="EMBL" id="LSMT01000059">
    <property type="protein sequence ID" value="PFX29850.1"/>
    <property type="molecule type" value="Genomic_DNA"/>
</dbReference>
<organism evidence="2 3">
    <name type="scientific">Stylophora pistillata</name>
    <name type="common">Smooth cauliflower coral</name>
    <dbReference type="NCBI Taxonomy" id="50429"/>
    <lineage>
        <taxon>Eukaryota</taxon>
        <taxon>Metazoa</taxon>
        <taxon>Cnidaria</taxon>
        <taxon>Anthozoa</taxon>
        <taxon>Hexacorallia</taxon>
        <taxon>Scleractinia</taxon>
        <taxon>Astrocoeniina</taxon>
        <taxon>Pocilloporidae</taxon>
        <taxon>Stylophora</taxon>
    </lineage>
</organism>
<dbReference type="OrthoDB" id="5952361at2759"/>
<evidence type="ECO:0000256" key="1">
    <source>
        <dbReference type="SAM" id="Phobius"/>
    </source>
</evidence>
<keyword evidence="1" id="KW-0812">Transmembrane</keyword>
<evidence type="ECO:0000313" key="2">
    <source>
        <dbReference type="EMBL" id="PFX29850.1"/>
    </source>
</evidence>
<sequence length="100" mass="11147">MDHSRVEEEAAYREACKKLLFNDGTRTALVLLSLLTLFPIGIVSIVFWILARKAGGHGERKKEAENYHEAETMALTSISFGLCTVLTILICIPQLKRGDI</sequence>
<dbReference type="Proteomes" id="UP000225706">
    <property type="component" value="Unassembled WGS sequence"/>
</dbReference>
<proteinExistence type="predicted"/>
<gene>
    <name evidence="2" type="ORF">AWC38_SpisGene5348</name>
</gene>
<name>A0A2B4SLT7_STYPI</name>
<keyword evidence="3" id="KW-1185">Reference proteome</keyword>
<reference evidence="3" key="1">
    <citation type="journal article" date="2017" name="bioRxiv">
        <title>Comparative analysis of the genomes of Stylophora pistillata and Acropora digitifera provides evidence for extensive differences between species of corals.</title>
        <authorList>
            <person name="Voolstra C.R."/>
            <person name="Li Y."/>
            <person name="Liew Y.J."/>
            <person name="Baumgarten S."/>
            <person name="Zoccola D."/>
            <person name="Flot J.-F."/>
            <person name="Tambutte S."/>
            <person name="Allemand D."/>
            <person name="Aranda M."/>
        </authorList>
    </citation>
    <scope>NUCLEOTIDE SEQUENCE [LARGE SCALE GENOMIC DNA]</scope>
</reference>
<feature type="transmembrane region" description="Helical" evidence="1">
    <location>
        <begin position="72"/>
        <end position="95"/>
    </location>
</feature>
<feature type="transmembrane region" description="Helical" evidence="1">
    <location>
        <begin position="28"/>
        <end position="51"/>
    </location>
</feature>
<accession>A0A2B4SLT7</accession>